<feature type="transmembrane region" description="Helical" evidence="13">
    <location>
        <begin position="6"/>
        <end position="28"/>
    </location>
</feature>
<keyword evidence="4 13" id="KW-0812">Transmembrane</keyword>
<feature type="transmembrane region" description="Helical" evidence="13">
    <location>
        <begin position="94"/>
        <end position="113"/>
    </location>
</feature>
<evidence type="ECO:0000256" key="13">
    <source>
        <dbReference type="SAM" id="Phobius"/>
    </source>
</evidence>
<keyword evidence="7 13" id="KW-0472">Membrane</keyword>
<dbReference type="Pfam" id="PF18927">
    <property type="entry name" value="CrtO"/>
    <property type="match status" value="1"/>
</dbReference>
<evidence type="ECO:0000256" key="8">
    <source>
        <dbReference type="ARBA" id="ARBA00023315"/>
    </source>
</evidence>
<evidence type="ECO:0000256" key="5">
    <source>
        <dbReference type="ARBA" id="ARBA00022729"/>
    </source>
</evidence>
<evidence type="ECO:0000256" key="7">
    <source>
        <dbReference type="ARBA" id="ARBA00023136"/>
    </source>
</evidence>
<dbReference type="KEGG" id="ahel:Q31a_04880"/>
<protein>
    <recommendedName>
        <fullName evidence="11">Glycosyl-4,4'-diaponeurosporenoate acyltransferase</fullName>
    </recommendedName>
</protein>
<evidence type="ECO:0000256" key="6">
    <source>
        <dbReference type="ARBA" id="ARBA00022989"/>
    </source>
</evidence>
<evidence type="ECO:0000256" key="2">
    <source>
        <dbReference type="ARBA" id="ARBA00022475"/>
    </source>
</evidence>
<dbReference type="AlphaFoldDB" id="A0A518G0S1"/>
<evidence type="ECO:0000256" key="9">
    <source>
        <dbReference type="ARBA" id="ARBA00023588"/>
    </source>
</evidence>
<keyword evidence="5" id="KW-0732">Signal</keyword>
<dbReference type="GO" id="GO:0016746">
    <property type="term" value="F:acyltransferase activity"/>
    <property type="evidence" value="ECO:0007669"/>
    <property type="project" value="UniProtKB-KW"/>
</dbReference>
<evidence type="ECO:0000313" key="14">
    <source>
        <dbReference type="EMBL" id="QDV22205.1"/>
    </source>
</evidence>
<proteinExistence type="inferred from homology"/>
<keyword evidence="2" id="KW-1003">Cell membrane</keyword>
<evidence type="ECO:0000256" key="11">
    <source>
        <dbReference type="ARBA" id="ARBA00023667"/>
    </source>
</evidence>
<keyword evidence="6 13" id="KW-1133">Transmembrane helix</keyword>
<evidence type="ECO:0000313" key="15">
    <source>
        <dbReference type="Proteomes" id="UP000318017"/>
    </source>
</evidence>
<dbReference type="InterPro" id="IPR044021">
    <property type="entry name" value="CrtO"/>
</dbReference>
<accession>A0A518G0S1</accession>
<dbReference type="Proteomes" id="UP000318017">
    <property type="component" value="Chromosome"/>
</dbReference>
<evidence type="ECO:0000256" key="4">
    <source>
        <dbReference type="ARBA" id="ARBA00022692"/>
    </source>
</evidence>
<keyword evidence="15" id="KW-1185">Reference proteome</keyword>
<comment type="function">
    <text evidence="12">Catalyzes the acylation of glycosyl-4,4'-diaponeurosporenoate, i.e. the esterification of glucose at the C6'' position with the carboxyl group of the C(15) fatty acid 12-methyltetradecanoic acid, to yield staphyloxanthin. This is the last step in the biosynthesis of this orange pigment, present in most staphylococci strains.</text>
</comment>
<keyword evidence="3" id="KW-0808">Transferase</keyword>
<dbReference type="EMBL" id="CP036298">
    <property type="protein sequence ID" value="QDV22205.1"/>
    <property type="molecule type" value="Genomic_DNA"/>
</dbReference>
<keyword evidence="8" id="KW-0012">Acyltransferase</keyword>
<comment type="pathway">
    <text evidence="9">Carotenoid biosynthesis; staphyloxanthin biosynthesis; staphyloxanthin from farnesyl diphosphate: step 5/5.</text>
</comment>
<organism evidence="14 15">
    <name type="scientific">Aureliella helgolandensis</name>
    <dbReference type="NCBI Taxonomy" id="2527968"/>
    <lineage>
        <taxon>Bacteria</taxon>
        <taxon>Pseudomonadati</taxon>
        <taxon>Planctomycetota</taxon>
        <taxon>Planctomycetia</taxon>
        <taxon>Pirellulales</taxon>
        <taxon>Pirellulaceae</taxon>
        <taxon>Aureliella</taxon>
    </lineage>
</organism>
<dbReference type="RefSeq" id="WP_231691034.1">
    <property type="nucleotide sequence ID" value="NZ_CP036298.1"/>
</dbReference>
<feature type="transmembrane region" description="Helical" evidence="13">
    <location>
        <begin position="119"/>
        <end position="137"/>
    </location>
</feature>
<name>A0A518G0S1_9BACT</name>
<evidence type="ECO:0000256" key="3">
    <source>
        <dbReference type="ARBA" id="ARBA00022679"/>
    </source>
</evidence>
<reference evidence="14 15" key="1">
    <citation type="submission" date="2019-02" db="EMBL/GenBank/DDBJ databases">
        <title>Deep-cultivation of Planctomycetes and their phenomic and genomic characterization uncovers novel biology.</title>
        <authorList>
            <person name="Wiegand S."/>
            <person name="Jogler M."/>
            <person name="Boedeker C."/>
            <person name="Pinto D."/>
            <person name="Vollmers J."/>
            <person name="Rivas-Marin E."/>
            <person name="Kohn T."/>
            <person name="Peeters S.H."/>
            <person name="Heuer A."/>
            <person name="Rast P."/>
            <person name="Oberbeckmann S."/>
            <person name="Bunk B."/>
            <person name="Jeske O."/>
            <person name="Meyerdierks A."/>
            <person name="Storesund J.E."/>
            <person name="Kallscheuer N."/>
            <person name="Luecker S."/>
            <person name="Lage O.M."/>
            <person name="Pohl T."/>
            <person name="Merkel B.J."/>
            <person name="Hornburger P."/>
            <person name="Mueller R.-W."/>
            <person name="Bruemmer F."/>
            <person name="Labrenz M."/>
            <person name="Spormann A.M."/>
            <person name="Op den Camp H."/>
            <person name="Overmann J."/>
            <person name="Amann R."/>
            <person name="Jetten M.S.M."/>
            <person name="Mascher T."/>
            <person name="Medema M.H."/>
            <person name="Devos D.P."/>
            <person name="Kaster A.-K."/>
            <person name="Ovreas L."/>
            <person name="Rohde M."/>
            <person name="Galperin M.Y."/>
            <person name="Jogler C."/>
        </authorList>
    </citation>
    <scope>NUCLEOTIDE SEQUENCE [LARGE SCALE GENOMIC DNA]</scope>
    <source>
        <strain evidence="14 15">Q31a</strain>
    </source>
</reference>
<dbReference type="GO" id="GO:0005886">
    <property type="term" value="C:plasma membrane"/>
    <property type="evidence" value="ECO:0007669"/>
    <property type="project" value="UniProtKB-SubCell"/>
</dbReference>
<evidence type="ECO:0000256" key="1">
    <source>
        <dbReference type="ARBA" id="ARBA00004162"/>
    </source>
</evidence>
<evidence type="ECO:0000256" key="10">
    <source>
        <dbReference type="ARBA" id="ARBA00023603"/>
    </source>
</evidence>
<dbReference type="UniPathway" id="UPA00029">
    <property type="reaction ID" value="UER00560"/>
</dbReference>
<evidence type="ECO:0000256" key="12">
    <source>
        <dbReference type="ARBA" id="ARBA00025324"/>
    </source>
</evidence>
<gene>
    <name evidence="14" type="ORF">Q31a_04880</name>
</gene>
<comment type="similarity">
    <text evidence="10">Belongs to the acyltransferase CrtO family.</text>
</comment>
<comment type="subcellular location">
    <subcellularLocation>
        <location evidence="1">Cell membrane</location>
        <topology evidence="1">Single-pass membrane protein</topology>
    </subcellularLocation>
</comment>
<sequence length="161" mass="18769">MDYLNPLNNTFLLLFISWSIGAITEPLLRRWIDYREVRNYVLRRSRFYRLIRVTLLRSLIIKAGLNCNSKLKTIPGRSLKSLMAVRQAMTEAEIGHWIGFVVMLLATLWAFLLHASVPVLLSHMAVNVLGNVYPCLLQQYNRRRLDVLIRKAQERESAESR</sequence>